<keyword evidence="1" id="KW-0812">Transmembrane</keyword>
<evidence type="ECO:0000256" key="1">
    <source>
        <dbReference type="SAM" id="Phobius"/>
    </source>
</evidence>
<protein>
    <submittedName>
        <fullName evidence="2">Uncharacterized protein</fullName>
    </submittedName>
</protein>
<evidence type="ECO:0000313" key="3">
    <source>
        <dbReference type="EMBL" id="KAF3552502.1"/>
    </source>
</evidence>
<keyword evidence="4" id="KW-1185">Reference proteome</keyword>
<organism evidence="2">
    <name type="scientific">Brassica cretica</name>
    <name type="common">Mustard</name>
    <dbReference type="NCBI Taxonomy" id="69181"/>
    <lineage>
        <taxon>Eukaryota</taxon>
        <taxon>Viridiplantae</taxon>
        <taxon>Streptophyta</taxon>
        <taxon>Embryophyta</taxon>
        <taxon>Tracheophyta</taxon>
        <taxon>Spermatophyta</taxon>
        <taxon>Magnoliopsida</taxon>
        <taxon>eudicotyledons</taxon>
        <taxon>Gunneridae</taxon>
        <taxon>Pentapetalae</taxon>
        <taxon>rosids</taxon>
        <taxon>malvids</taxon>
        <taxon>Brassicales</taxon>
        <taxon>Brassicaceae</taxon>
        <taxon>Brassiceae</taxon>
        <taxon>Brassica</taxon>
    </lineage>
</organism>
<evidence type="ECO:0000313" key="2">
    <source>
        <dbReference type="EMBL" id="KAF2612368.1"/>
    </source>
</evidence>
<reference evidence="3 4" key="3">
    <citation type="journal article" date="2020" name="BMC Genomics">
        <title>Intraspecific diversification of the crop wild relative Brassica cretica Lam. using demographic model selection.</title>
        <authorList>
            <person name="Kioukis A."/>
            <person name="Michalopoulou V.A."/>
            <person name="Briers L."/>
            <person name="Pirintsos S."/>
            <person name="Studholme D.J."/>
            <person name="Pavlidis P."/>
            <person name="Sarris P.F."/>
        </authorList>
    </citation>
    <scope>NUCLEOTIDE SEQUENCE [LARGE SCALE GENOMIC DNA]</scope>
    <source>
        <strain evidence="4">cv. PFS-1207/04</strain>
        <strain evidence="3">PFS-1207/04</strain>
    </source>
</reference>
<keyword evidence="1" id="KW-1133">Transmembrane helix</keyword>
<dbReference type="EMBL" id="QGKY02000089">
    <property type="protein sequence ID" value="KAF2612368.1"/>
    <property type="molecule type" value="Genomic_DNA"/>
</dbReference>
<name>A0A8S9M305_BRACR</name>
<sequence>MLQSLFLNSDEVTLSSLDVASVCLCRVAGLGSYLPTALDLSLFFIVIGVMSGIFGLSSVELALVGLFVVLLLRSSGAVYMPSPSMPKGATFG</sequence>
<dbReference type="AlphaFoldDB" id="A0A8S9M305"/>
<dbReference type="Proteomes" id="UP000266723">
    <property type="component" value="Unassembled WGS sequence"/>
</dbReference>
<keyword evidence="1" id="KW-0472">Membrane</keyword>
<dbReference type="EMBL" id="QGKV02000832">
    <property type="protein sequence ID" value="KAF3552502.1"/>
    <property type="molecule type" value="Genomic_DNA"/>
</dbReference>
<comment type="caution">
    <text evidence="2">The sequence shown here is derived from an EMBL/GenBank/DDBJ whole genome shotgun (WGS) entry which is preliminary data.</text>
</comment>
<accession>A0A8S9M305</accession>
<reference evidence="3" key="2">
    <citation type="submission" date="2019-12" db="EMBL/GenBank/DDBJ databases">
        <authorList>
            <person name="Studholme D.J."/>
            <person name="Sarris P."/>
        </authorList>
    </citation>
    <scope>NUCLEOTIDE SEQUENCE</scope>
    <source>
        <strain evidence="3">PFS-1207/04</strain>
        <tissue evidence="3">Leaf</tissue>
    </source>
</reference>
<reference evidence="2" key="1">
    <citation type="submission" date="2019-12" db="EMBL/GenBank/DDBJ databases">
        <title>Genome sequencing and annotation of Brassica cretica.</title>
        <authorList>
            <person name="Studholme D.J."/>
            <person name="Sarris P.F."/>
        </authorList>
    </citation>
    <scope>NUCLEOTIDE SEQUENCE</scope>
    <source>
        <strain evidence="2">PFS-102/07</strain>
        <tissue evidence="2">Leaf</tissue>
    </source>
</reference>
<proteinExistence type="predicted"/>
<gene>
    <name evidence="3" type="ORF">DY000_02004798</name>
    <name evidence="2" type="ORF">F2Q70_00010304</name>
</gene>
<evidence type="ECO:0000313" key="4">
    <source>
        <dbReference type="Proteomes" id="UP000266723"/>
    </source>
</evidence>
<feature type="transmembrane region" description="Helical" evidence="1">
    <location>
        <begin position="42"/>
        <end position="72"/>
    </location>
</feature>